<evidence type="ECO:0000313" key="3">
    <source>
        <dbReference type="Proteomes" id="UP000318578"/>
    </source>
</evidence>
<evidence type="ECO:0000259" key="1">
    <source>
        <dbReference type="Pfam" id="PF12146"/>
    </source>
</evidence>
<dbReference type="EMBL" id="VJZA01000008">
    <property type="protein sequence ID" value="TVT24011.1"/>
    <property type="molecule type" value="Genomic_DNA"/>
</dbReference>
<dbReference type="AlphaFoldDB" id="A0A558AIJ2"/>
<evidence type="ECO:0000313" key="2">
    <source>
        <dbReference type="EMBL" id="TVT24011.1"/>
    </source>
</evidence>
<organism evidence="2 3">
    <name type="scientific">Amycolatopsis acidiphila</name>
    <dbReference type="NCBI Taxonomy" id="715473"/>
    <lineage>
        <taxon>Bacteria</taxon>
        <taxon>Bacillati</taxon>
        <taxon>Actinomycetota</taxon>
        <taxon>Actinomycetes</taxon>
        <taxon>Pseudonocardiales</taxon>
        <taxon>Pseudonocardiaceae</taxon>
        <taxon>Amycolatopsis</taxon>
    </lineage>
</organism>
<dbReference type="OrthoDB" id="9806902at2"/>
<dbReference type="RefSeq" id="WP_144635609.1">
    <property type="nucleotide sequence ID" value="NZ_BNAX01000018.1"/>
</dbReference>
<dbReference type="InterPro" id="IPR029058">
    <property type="entry name" value="AB_hydrolase_fold"/>
</dbReference>
<gene>
    <name evidence="2" type="ORF">FNH06_07275</name>
</gene>
<accession>A0A558AIJ2</accession>
<proteinExistence type="predicted"/>
<keyword evidence="3" id="KW-1185">Reference proteome</keyword>
<dbReference type="Pfam" id="PF12146">
    <property type="entry name" value="Hydrolase_4"/>
    <property type="match status" value="1"/>
</dbReference>
<comment type="caution">
    <text evidence="2">The sequence shown here is derived from an EMBL/GenBank/DDBJ whole genome shotgun (WGS) entry which is preliminary data.</text>
</comment>
<reference evidence="2 3" key="1">
    <citation type="submission" date="2019-07" db="EMBL/GenBank/DDBJ databases">
        <title>New species of Amycolatopsis and Streptomyces.</title>
        <authorList>
            <person name="Duangmal K."/>
            <person name="Teo W.F.A."/>
            <person name="Lipun K."/>
        </authorList>
    </citation>
    <scope>NUCLEOTIDE SEQUENCE [LARGE SCALE GENOMIC DNA]</scope>
    <source>
        <strain evidence="2 3">JCM 30562</strain>
    </source>
</reference>
<dbReference type="SUPFAM" id="SSF53474">
    <property type="entry name" value="alpha/beta-Hydrolases"/>
    <property type="match status" value="1"/>
</dbReference>
<dbReference type="Proteomes" id="UP000318578">
    <property type="component" value="Unassembled WGS sequence"/>
</dbReference>
<dbReference type="InterPro" id="IPR022742">
    <property type="entry name" value="Hydrolase_4"/>
</dbReference>
<dbReference type="InterPro" id="IPR051044">
    <property type="entry name" value="MAG_DAG_Lipase"/>
</dbReference>
<protein>
    <submittedName>
        <fullName evidence="2">Alpha/beta hydrolase</fullName>
    </submittedName>
</protein>
<dbReference type="PANTHER" id="PTHR11614">
    <property type="entry name" value="PHOSPHOLIPASE-RELATED"/>
    <property type="match status" value="1"/>
</dbReference>
<dbReference type="GO" id="GO:0016787">
    <property type="term" value="F:hydrolase activity"/>
    <property type="evidence" value="ECO:0007669"/>
    <property type="project" value="UniProtKB-KW"/>
</dbReference>
<feature type="domain" description="Serine aminopeptidase S33" evidence="1">
    <location>
        <begin position="25"/>
        <end position="268"/>
    </location>
</feature>
<dbReference type="Gene3D" id="3.40.50.1820">
    <property type="entry name" value="alpha/beta hydrolase"/>
    <property type="match status" value="1"/>
</dbReference>
<keyword evidence="2" id="KW-0378">Hydrolase</keyword>
<name>A0A558AIJ2_9PSEU</name>
<sequence>MSTTFTFTGSDGLEITAYRWDPAATPTGVVQITHGVGEHALRYTETAERFTAAGLVVYAQDHRGHGATADATQYGMIGADGWAALVADIGVLSTHARLEHPELPLTLLAHSLGSFAAQQYLIEHSADVDAVILTGTAAVDLLAPALDLDSPVGLEMFNAPFQPARTEFDWLTRDESIVDAYLADSRCGFNLDPGGLKAMFDEAARAGEATDRVRTDLPLYIAVGELDPVNGNLALLRALEQRYLAAGLTDLTMVTYPGARHELLNETNRTQVVIAMIDWMRERHLITT</sequence>